<dbReference type="EMBL" id="BART01002744">
    <property type="protein sequence ID" value="GAG67182.1"/>
    <property type="molecule type" value="Genomic_DNA"/>
</dbReference>
<protein>
    <submittedName>
        <fullName evidence="1">Uncharacterized protein</fullName>
    </submittedName>
</protein>
<dbReference type="AlphaFoldDB" id="X1AB22"/>
<proteinExistence type="predicted"/>
<sequence length="53" mass="5852">KPNLVFPYSWDTGITVNLTLIAKLVQVIKRAGIEVIIGEGGGLEKFGRESLFY</sequence>
<gene>
    <name evidence="1" type="ORF">S01H4_08122</name>
</gene>
<organism evidence="1">
    <name type="scientific">marine sediment metagenome</name>
    <dbReference type="NCBI Taxonomy" id="412755"/>
    <lineage>
        <taxon>unclassified sequences</taxon>
        <taxon>metagenomes</taxon>
        <taxon>ecological metagenomes</taxon>
    </lineage>
</organism>
<accession>X1AB22</accession>
<comment type="caution">
    <text evidence="1">The sequence shown here is derived from an EMBL/GenBank/DDBJ whole genome shotgun (WGS) entry which is preliminary data.</text>
</comment>
<evidence type="ECO:0000313" key="1">
    <source>
        <dbReference type="EMBL" id="GAG67182.1"/>
    </source>
</evidence>
<reference evidence="1" key="1">
    <citation type="journal article" date="2014" name="Front. Microbiol.">
        <title>High frequency of phylogenetically diverse reductive dehalogenase-homologous genes in deep subseafloor sedimentary metagenomes.</title>
        <authorList>
            <person name="Kawai M."/>
            <person name="Futagami T."/>
            <person name="Toyoda A."/>
            <person name="Takaki Y."/>
            <person name="Nishi S."/>
            <person name="Hori S."/>
            <person name="Arai W."/>
            <person name="Tsubouchi T."/>
            <person name="Morono Y."/>
            <person name="Uchiyama I."/>
            <person name="Ito T."/>
            <person name="Fujiyama A."/>
            <person name="Inagaki F."/>
            <person name="Takami H."/>
        </authorList>
    </citation>
    <scope>NUCLEOTIDE SEQUENCE</scope>
    <source>
        <strain evidence="1">Expedition CK06-06</strain>
    </source>
</reference>
<feature type="non-terminal residue" evidence="1">
    <location>
        <position position="1"/>
    </location>
</feature>
<name>X1AB22_9ZZZZ</name>